<name>A0A4R6N825_9BURK</name>
<evidence type="ECO:0000256" key="1">
    <source>
        <dbReference type="ARBA" id="ARBA00005695"/>
    </source>
</evidence>
<dbReference type="SUPFAM" id="SSF53850">
    <property type="entry name" value="Periplasmic binding protein-like II"/>
    <property type="match status" value="1"/>
</dbReference>
<keyword evidence="7" id="KW-1185">Reference proteome</keyword>
<dbReference type="PANTHER" id="PTHR30290:SF9">
    <property type="entry name" value="OLIGOPEPTIDE-BINDING PROTEIN APPA"/>
    <property type="match status" value="1"/>
</dbReference>
<evidence type="ECO:0000313" key="6">
    <source>
        <dbReference type="EMBL" id="TDP11701.1"/>
    </source>
</evidence>
<proteinExistence type="inferred from homology"/>
<feature type="chain" id="PRO_5021011316" evidence="4">
    <location>
        <begin position="25"/>
        <end position="526"/>
    </location>
</feature>
<dbReference type="InterPro" id="IPR000914">
    <property type="entry name" value="SBP_5_dom"/>
</dbReference>
<dbReference type="GO" id="GO:1904680">
    <property type="term" value="F:peptide transmembrane transporter activity"/>
    <property type="evidence" value="ECO:0007669"/>
    <property type="project" value="TreeGrafter"/>
</dbReference>
<dbReference type="InterPro" id="IPR039424">
    <property type="entry name" value="SBP_5"/>
</dbReference>
<dbReference type="GO" id="GO:0043190">
    <property type="term" value="C:ATP-binding cassette (ABC) transporter complex"/>
    <property type="evidence" value="ECO:0007669"/>
    <property type="project" value="InterPro"/>
</dbReference>
<dbReference type="GO" id="GO:0030288">
    <property type="term" value="C:outer membrane-bounded periplasmic space"/>
    <property type="evidence" value="ECO:0007669"/>
    <property type="project" value="UniProtKB-ARBA"/>
</dbReference>
<protein>
    <submittedName>
        <fullName evidence="6">Peptide/nickel transport system substrate-binding protein</fullName>
    </submittedName>
</protein>
<feature type="domain" description="Solute-binding protein family 5" evidence="5">
    <location>
        <begin position="67"/>
        <end position="440"/>
    </location>
</feature>
<dbReference type="PANTHER" id="PTHR30290">
    <property type="entry name" value="PERIPLASMIC BINDING COMPONENT OF ABC TRANSPORTER"/>
    <property type="match status" value="1"/>
</dbReference>
<dbReference type="CDD" id="cd08498">
    <property type="entry name" value="PBP2_NikA_DppA_OppA_like_2"/>
    <property type="match status" value="1"/>
</dbReference>
<dbReference type="Pfam" id="PF00496">
    <property type="entry name" value="SBP_bac_5"/>
    <property type="match status" value="1"/>
</dbReference>
<accession>A0A4R6N825</accession>
<keyword evidence="3 4" id="KW-0732">Signal</keyword>
<keyword evidence="2" id="KW-0813">Transport</keyword>
<sequence length="526" mass="58574">MNHKFKRSALSLVLGLLTAAAVQAAPLHWAAQNDVLTLDPHSQNHGTTSAILAHAYEGLTRYGKTYQIEPALATKWTQISPTQVRFELRRGVKFHDGSPFTADDVLFSFARIKQPQGTMQAYVNGISEIKKIDSHTVDFILSAPNPILLRNIIDFRMVSKSWAEKNKSVNLPDVKVKEETFATRNTNGTGPYKITGWQPDQKISMVANKDWWDAANASNVDSVTYSPIKSDATRVAALLSGEVDLLTDLPTQDVAKLRADPKIAIMEGNEVRTIFFAMDQGSDEIRGSNIKGKNPFKDKRVREALSVAIDREAIKRAIMRGLSAPAALMVAPGVNGHTADIDTPAKADPEKAKKLLAEAGYADGFEVPLNCPNNRYVNDEEICQAVVAMWARIGVKAKLQTEPMTTFSPKVQGFEHQLFLFGWGVPTYDALYTIQSLARTKTTGPDGNWNYFRISDAKLDQLTDAIKVEGDVNKRNALLREALLRIRDEHFFIPVHHQVRPWAMKKNVSTVHRSDDRPEARFTNVK</sequence>
<dbReference type="EMBL" id="SNXE01000002">
    <property type="protein sequence ID" value="TDP11701.1"/>
    <property type="molecule type" value="Genomic_DNA"/>
</dbReference>
<dbReference type="RefSeq" id="WP_133602484.1">
    <property type="nucleotide sequence ID" value="NZ_JAUFPJ010000002.1"/>
</dbReference>
<dbReference type="PIRSF" id="PIRSF002741">
    <property type="entry name" value="MppA"/>
    <property type="match status" value="1"/>
</dbReference>
<evidence type="ECO:0000313" key="7">
    <source>
        <dbReference type="Proteomes" id="UP000295357"/>
    </source>
</evidence>
<reference evidence="6 7" key="1">
    <citation type="submission" date="2019-03" db="EMBL/GenBank/DDBJ databases">
        <title>Genomic Encyclopedia of Type Strains, Phase IV (KMG-IV): sequencing the most valuable type-strain genomes for metagenomic binning, comparative biology and taxonomic classification.</title>
        <authorList>
            <person name="Goeker M."/>
        </authorList>
    </citation>
    <scope>NUCLEOTIDE SEQUENCE [LARGE SCALE GENOMIC DNA]</scope>
    <source>
        <strain evidence="6 7">DSM 25082</strain>
    </source>
</reference>
<dbReference type="AlphaFoldDB" id="A0A4R6N825"/>
<dbReference type="InterPro" id="IPR030678">
    <property type="entry name" value="Peptide/Ni-bd"/>
</dbReference>
<dbReference type="Proteomes" id="UP000295357">
    <property type="component" value="Unassembled WGS sequence"/>
</dbReference>
<dbReference type="Gene3D" id="3.90.76.10">
    <property type="entry name" value="Dipeptide-binding Protein, Domain 1"/>
    <property type="match status" value="1"/>
</dbReference>
<dbReference type="OrthoDB" id="9801799at2"/>
<dbReference type="Gene3D" id="3.10.105.10">
    <property type="entry name" value="Dipeptide-binding Protein, Domain 3"/>
    <property type="match status" value="1"/>
</dbReference>
<gene>
    <name evidence="6" type="ORF">DFR39_10278</name>
</gene>
<dbReference type="Gene3D" id="3.40.190.10">
    <property type="entry name" value="Periplasmic binding protein-like II"/>
    <property type="match status" value="1"/>
</dbReference>
<evidence type="ECO:0000256" key="4">
    <source>
        <dbReference type="SAM" id="SignalP"/>
    </source>
</evidence>
<comment type="similarity">
    <text evidence="1">Belongs to the bacterial solute-binding protein 5 family.</text>
</comment>
<evidence type="ECO:0000256" key="3">
    <source>
        <dbReference type="ARBA" id="ARBA00022729"/>
    </source>
</evidence>
<dbReference type="GO" id="GO:0015833">
    <property type="term" value="P:peptide transport"/>
    <property type="evidence" value="ECO:0007669"/>
    <property type="project" value="TreeGrafter"/>
</dbReference>
<comment type="caution">
    <text evidence="6">The sequence shown here is derived from an EMBL/GenBank/DDBJ whole genome shotgun (WGS) entry which is preliminary data.</text>
</comment>
<organism evidence="6 7">
    <name type="scientific">Roseateles asaccharophilus</name>
    <dbReference type="NCBI Taxonomy" id="582607"/>
    <lineage>
        <taxon>Bacteria</taxon>
        <taxon>Pseudomonadati</taxon>
        <taxon>Pseudomonadota</taxon>
        <taxon>Betaproteobacteria</taxon>
        <taxon>Burkholderiales</taxon>
        <taxon>Sphaerotilaceae</taxon>
        <taxon>Roseateles</taxon>
    </lineage>
</organism>
<feature type="signal peptide" evidence="4">
    <location>
        <begin position="1"/>
        <end position="24"/>
    </location>
</feature>
<evidence type="ECO:0000259" key="5">
    <source>
        <dbReference type="Pfam" id="PF00496"/>
    </source>
</evidence>
<evidence type="ECO:0000256" key="2">
    <source>
        <dbReference type="ARBA" id="ARBA00022448"/>
    </source>
</evidence>